<evidence type="ECO:0000256" key="1">
    <source>
        <dbReference type="SAM" id="Phobius"/>
    </source>
</evidence>
<dbReference type="NCBIfam" id="TIGR02532">
    <property type="entry name" value="IV_pilin_GFxxxE"/>
    <property type="match status" value="1"/>
</dbReference>
<keyword evidence="1" id="KW-0472">Membrane</keyword>
<dbReference type="SUPFAM" id="SSF54523">
    <property type="entry name" value="Pili subunits"/>
    <property type="match status" value="1"/>
</dbReference>
<protein>
    <submittedName>
        <fullName evidence="3">Prepilin-type N-terminal cleavage/methylation domain-containing protein</fullName>
    </submittedName>
</protein>
<dbReference type="InterPro" id="IPR045584">
    <property type="entry name" value="Pilin-like"/>
</dbReference>
<dbReference type="Proteomes" id="UP000435649">
    <property type="component" value="Unassembled WGS sequence"/>
</dbReference>
<dbReference type="InterPro" id="IPR012902">
    <property type="entry name" value="N_methyl_site"/>
</dbReference>
<gene>
    <name evidence="3" type="ORF">FYJ85_15350</name>
</gene>
<keyword evidence="1" id="KW-0812">Transmembrane</keyword>
<evidence type="ECO:0000259" key="2">
    <source>
        <dbReference type="Pfam" id="PF08334"/>
    </source>
</evidence>
<evidence type="ECO:0000313" key="3">
    <source>
        <dbReference type="EMBL" id="MST98416.1"/>
    </source>
</evidence>
<dbReference type="Pfam" id="PF08334">
    <property type="entry name" value="T2SSG"/>
    <property type="match status" value="1"/>
</dbReference>
<name>A0A844G4Y3_9BACT</name>
<evidence type="ECO:0000313" key="4">
    <source>
        <dbReference type="Proteomes" id="UP000435649"/>
    </source>
</evidence>
<keyword evidence="1" id="KW-1133">Transmembrane helix</keyword>
<dbReference type="AlphaFoldDB" id="A0A844G4Y3"/>
<dbReference type="InterPro" id="IPR013545">
    <property type="entry name" value="T2SS_protein-GspG_C"/>
</dbReference>
<accession>A0A844G4Y3</accession>
<proteinExistence type="predicted"/>
<feature type="domain" description="Type II secretion system protein GspG C-terminal" evidence="2">
    <location>
        <begin position="120"/>
        <end position="161"/>
    </location>
</feature>
<organism evidence="3 4">
    <name type="scientific">Victivallis lenta</name>
    <dbReference type="NCBI Taxonomy" id="2606640"/>
    <lineage>
        <taxon>Bacteria</taxon>
        <taxon>Pseudomonadati</taxon>
        <taxon>Lentisphaerota</taxon>
        <taxon>Lentisphaeria</taxon>
        <taxon>Victivallales</taxon>
        <taxon>Victivallaceae</taxon>
        <taxon>Victivallis</taxon>
    </lineage>
</organism>
<dbReference type="Gene3D" id="3.30.700.10">
    <property type="entry name" value="Glycoprotein, Type 4 Pilin"/>
    <property type="match status" value="1"/>
</dbReference>
<feature type="transmembrane region" description="Helical" evidence="1">
    <location>
        <begin position="7"/>
        <end position="31"/>
    </location>
</feature>
<sequence>MKKRFTLTEVLVVVFLIGVLTAIGFGMYSYAMNSAKESATRALFSRLNAALESCNTKFGIIPPSTTQAEFNEITVTVDSTSGLIKKLEFGGRTFDSSGSQAEKDYLKEFLSQIDAETLKESINSNDKLEDSWGNPIFYAYPGKFNKTGYDLYSAGPDGYIGVLAKQGKGVPLTSGNLNNSSLYFEKDSSPYFKDSSTNELLSDDIFNF</sequence>
<keyword evidence="4" id="KW-1185">Reference proteome</keyword>
<dbReference type="RefSeq" id="WP_154419424.1">
    <property type="nucleotide sequence ID" value="NZ_VUNS01000019.1"/>
</dbReference>
<dbReference type="EMBL" id="VUNS01000019">
    <property type="protein sequence ID" value="MST98416.1"/>
    <property type="molecule type" value="Genomic_DNA"/>
</dbReference>
<reference evidence="3 4" key="1">
    <citation type="submission" date="2019-08" db="EMBL/GenBank/DDBJ databases">
        <title>In-depth cultivation of the pig gut microbiome towards novel bacterial diversity and tailored functional studies.</title>
        <authorList>
            <person name="Wylensek D."/>
            <person name="Hitch T.C.A."/>
            <person name="Clavel T."/>
        </authorList>
    </citation>
    <scope>NUCLEOTIDE SEQUENCE [LARGE SCALE GENOMIC DNA]</scope>
    <source>
        <strain evidence="3 4">BBE-744-WT-12</strain>
    </source>
</reference>
<comment type="caution">
    <text evidence="3">The sequence shown here is derived from an EMBL/GenBank/DDBJ whole genome shotgun (WGS) entry which is preliminary data.</text>
</comment>